<dbReference type="InterPro" id="IPR029051">
    <property type="entry name" value="DUF4352"/>
</dbReference>
<sequence length="181" mass="18630">MTYRTTMPSSHSVHPGPGRTRGVVITVLSVLLLGAGAGAWYFFGGGADDSEPVALGGAGRDGDFEFVVSGVKCGTPTVGSGAAAIRAQGVYCIVGIQVANRGAAPRRFDGSAQKVLDSSGTEYTSDTGAERQANPVTWYEAVVPGEAVKGQLVFDVPAGTKPTEIEMHETLLSAGVQMRLA</sequence>
<keyword evidence="1" id="KW-0732">Signal</keyword>
<evidence type="ECO:0000313" key="4">
    <source>
        <dbReference type="EMBL" id="GIE06645.1"/>
    </source>
</evidence>
<feature type="transmembrane region" description="Helical" evidence="2">
    <location>
        <begin position="21"/>
        <end position="43"/>
    </location>
</feature>
<keyword evidence="2" id="KW-0472">Membrane</keyword>
<dbReference type="Gene3D" id="2.60.40.1240">
    <property type="match status" value="1"/>
</dbReference>
<reference evidence="4 5" key="1">
    <citation type="submission" date="2021-01" db="EMBL/GenBank/DDBJ databases">
        <title>Whole genome shotgun sequence of Actinoplanes durhamensis NBRC 14914.</title>
        <authorList>
            <person name="Komaki H."/>
            <person name="Tamura T."/>
        </authorList>
    </citation>
    <scope>NUCLEOTIDE SEQUENCE [LARGE SCALE GENOMIC DNA]</scope>
    <source>
        <strain evidence="4 5">NBRC 14914</strain>
    </source>
</reference>
<keyword evidence="5" id="KW-1185">Reference proteome</keyword>
<organism evidence="4 5">
    <name type="scientific">Paractinoplanes durhamensis</name>
    <dbReference type="NCBI Taxonomy" id="113563"/>
    <lineage>
        <taxon>Bacteria</taxon>
        <taxon>Bacillati</taxon>
        <taxon>Actinomycetota</taxon>
        <taxon>Actinomycetes</taxon>
        <taxon>Micromonosporales</taxon>
        <taxon>Micromonosporaceae</taxon>
        <taxon>Paractinoplanes</taxon>
    </lineage>
</organism>
<keyword evidence="2" id="KW-0812">Transmembrane</keyword>
<evidence type="ECO:0000256" key="1">
    <source>
        <dbReference type="ARBA" id="ARBA00022729"/>
    </source>
</evidence>
<dbReference type="InterPro" id="IPR029050">
    <property type="entry name" value="Immunoprotect_excell_Ig-like"/>
</dbReference>
<evidence type="ECO:0000259" key="3">
    <source>
        <dbReference type="Pfam" id="PF11611"/>
    </source>
</evidence>
<proteinExistence type="predicted"/>
<evidence type="ECO:0000256" key="2">
    <source>
        <dbReference type="SAM" id="Phobius"/>
    </source>
</evidence>
<accession>A0ABQ3ZA01</accession>
<protein>
    <recommendedName>
        <fullName evidence="3">DUF4352 domain-containing protein</fullName>
    </recommendedName>
</protein>
<comment type="caution">
    <text evidence="4">The sequence shown here is derived from an EMBL/GenBank/DDBJ whole genome shotgun (WGS) entry which is preliminary data.</text>
</comment>
<dbReference type="Pfam" id="PF11611">
    <property type="entry name" value="DUF4352"/>
    <property type="match status" value="1"/>
</dbReference>
<name>A0ABQ3ZA01_9ACTN</name>
<feature type="domain" description="DUF4352" evidence="3">
    <location>
        <begin position="56"/>
        <end position="174"/>
    </location>
</feature>
<dbReference type="Proteomes" id="UP000637628">
    <property type="component" value="Unassembled WGS sequence"/>
</dbReference>
<evidence type="ECO:0000313" key="5">
    <source>
        <dbReference type="Proteomes" id="UP000637628"/>
    </source>
</evidence>
<keyword evidence="2" id="KW-1133">Transmembrane helix</keyword>
<gene>
    <name evidence="4" type="ORF">Adu01nite_79950</name>
</gene>
<dbReference type="EMBL" id="BOML01000066">
    <property type="protein sequence ID" value="GIE06645.1"/>
    <property type="molecule type" value="Genomic_DNA"/>
</dbReference>